<dbReference type="EMBL" id="CAJNOI010000138">
    <property type="protein sequence ID" value="CAF1116966.1"/>
    <property type="molecule type" value="Genomic_DNA"/>
</dbReference>
<comment type="caution">
    <text evidence="1">The sequence shown here is derived from an EMBL/GenBank/DDBJ whole genome shotgun (WGS) entry which is preliminary data.</text>
</comment>
<accession>A0A814QAG6</accession>
<dbReference type="PANTHER" id="PTHR41517">
    <property type="entry name" value="1,2-DIOXYGENASE PROTEIN-RELATED"/>
    <property type="match status" value="1"/>
</dbReference>
<evidence type="ECO:0000313" key="2">
    <source>
        <dbReference type="EMBL" id="CAF1425860.1"/>
    </source>
</evidence>
<dbReference type="AlphaFoldDB" id="A0A814QAG6"/>
<dbReference type="InterPro" id="IPR011051">
    <property type="entry name" value="RmlC_Cupin_sf"/>
</dbReference>
<dbReference type="Proteomes" id="UP000663832">
    <property type="component" value="Unassembled WGS sequence"/>
</dbReference>
<evidence type="ECO:0000313" key="4">
    <source>
        <dbReference type="Proteomes" id="UP000663877"/>
    </source>
</evidence>
<name>A0A814QAG6_9BILA</name>
<organism evidence="1 4">
    <name type="scientific">Adineta steineri</name>
    <dbReference type="NCBI Taxonomy" id="433720"/>
    <lineage>
        <taxon>Eukaryota</taxon>
        <taxon>Metazoa</taxon>
        <taxon>Spiralia</taxon>
        <taxon>Gnathifera</taxon>
        <taxon>Rotifera</taxon>
        <taxon>Eurotatoria</taxon>
        <taxon>Bdelloidea</taxon>
        <taxon>Adinetida</taxon>
        <taxon>Adinetidae</taxon>
        <taxon>Adineta</taxon>
    </lineage>
</organism>
<dbReference type="GO" id="GO:0051213">
    <property type="term" value="F:dioxygenase activity"/>
    <property type="evidence" value="ECO:0007669"/>
    <property type="project" value="InterPro"/>
</dbReference>
<dbReference type="Gene3D" id="2.60.120.10">
    <property type="entry name" value="Jelly Rolls"/>
    <property type="match status" value="2"/>
</dbReference>
<dbReference type="EMBL" id="CAJNOM010000417">
    <property type="protein sequence ID" value="CAF1425860.1"/>
    <property type="molecule type" value="Genomic_DNA"/>
</dbReference>
<reference evidence="1" key="1">
    <citation type="submission" date="2021-02" db="EMBL/GenBank/DDBJ databases">
        <authorList>
            <person name="Nowell W R."/>
        </authorList>
    </citation>
    <scope>NUCLEOTIDE SEQUENCE</scope>
</reference>
<dbReference type="SUPFAM" id="SSF51182">
    <property type="entry name" value="RmlC-like cupins"/>
    <property type="match status" value="1"/>
</dbReference>
<evidence type="ECO:0000313" key="3">
    <source>
        <dbReference type="Proteomes" id="UP000663832"/>
    </source>
</evidence>
<proteinExistence type="predicted"/>
<dbReference type="OrthoDB" id="9970848at2759"/>
<evidence type="ECO:0000313" key="1">
    <source>
        <dbReference type="EMBL" id="CAF1116966.1"/>
    </source>
</evidence>
<dbReference type="InterPro" id="IPR014710">
    <property type="entry name" value="RmlC-like_jellyroll"/>
</dbReference>
<dbReference type="Proteomes" id="UP000663877">
    <property type="component" value="Unassembled WGS sequence"/>
</dbReference>
<gene>
    <name evidence="1" type="ORF">BJG266_LOCUS22232</name>
    <name evidence="2" type="ORF">QVE165_LOCUS38619</name>
</gene>
<dbReference type="PANTHER" id="PTHR41517:SF1">
    <property type="entry name" value="CUPIN"/>
    <property type="match status" value="1"/>
</dbReference>
<sequence length="329" mass="37189">MGSSHSGVRIIENPDELYEYNKNVRPPHKPVPIISHPAKLHEEAKTTKDIPLDLSSSLGLDYPASCPNLLCGYIHINSNESFKQDCVLSCTSLCLYVIRGHGKTKLFDEGEVNWSKGDLLVVPYQLQSLEHFANEDSVFYYVHDGPLVKYLRVVPSEKAFSTTVFREKVLKDKVESIREKPDSEHANRLGTLIGNPSTSETKTLTHTLWALLNVLPANSMQKPHRHNAVALDLVTYAPKGKCYTLIGDDLDEDGKIKSPKRLDWETGASFTTPLGMWHSHHNESEEEDAWILPVQDAGLSLHQGLYDIRFADEEWKYIKDKHAIKSIIY</sequence>
<keyword evidence="3" id="KW-1185">Reference proteome</keyword>
<dbReference type="InterPro" id="IPR047183">
    <property type="entry name" value="GDO-like"/>
</dbReference>
<protein>
    <submittedName>
        <fullName evidence="1">Uncharacterized protein</fullName>
    </submittedName>
</protein>